<feature type="transmembrane region" description="Helical" evidence="1">
    <location>
        <begin position="12"/>
        <end position="33"/>
    </location>
</feature>
<dbReference type="STRING" id="203123.OEOE_0686"/>
<dbReference type="eggNOG" id="ENOG5031TB7">
    <property type="taxonomic scope" value="Bacteria"/>
</dbReference>
<accession>Q04G00</accession>
<dbReference type="KEGG" id="ooe:OEOE_0686"/>
<organism evidence="2 3">
    <name type="scientific">Oenococcus oeni (strain ATCC BAA-331 / PSU-1)</name>
    <dbReference type="NCBI Taxonomy" id="203123"/>
    <lineage>
        <taxon>Bacteria</taxon>
        <taxon>Bacillati</taxon>
        <taxon>Bacillota</taxon>
        <taxon>Bacilli</taxon>
        <taxon>Lactobacillales</taxon>
        <taxon>Lactobacillaceae</taxon>
        <taxon>Oenococcus</taxon>
    </lineage>
</organism>
<name>Q04G00_OENOB</name>
<evidence type="ECO:0000313" key="2">
    <source>
        <dbReference type="EMBL" id="ABJ56622.1"/>
    </source>
</evidence>
<keyword evidence="1" id="KW-0812">Transmembrane</keyword>
<evidence type="ECO:0000256" key="1">
    <source>
        <dbReference type="SAM" id="Phobius"/>
    </source>
</evidence>
<keyword evidence="1" id="KW-0472">Membrane</keyword>
<dbReference type="RefSeq" id="WP_002820294.1">
    <property type="nucleotide sequence ID" value="NC_008528.1"/>
</dbReference>
<dbReference type="AlphaFoldDB" id="Q04G00"/>
<reference evidence="2 3" key="1">
    <citation type="journal article" date="2006" name="Proc. Natl. Acad. Sci. U.S.A.">
        <title>Comparative genomics of the lactic acid bacteria.</title>
        <authorList>
            <person name="Makarova K."/>
            <person name="Slesarev A."/>
            <person name="Wolf Y."/>
            <person name="Sorokin A."/>
            <person name="Mirkin B."/>
            <person name="Koonin E."/>
            <person name="Pavlov A."/>
            <person name="Pavlova N."/>
            <person name="Karamychev V."/>
            <person name="Polouchine N."/>
            <person name="Shakhova V."/>
            <person name="Grigoriev I."/>
            <person name="Lou Y."/>
            <person name="Rohksar D."/>
            <person name="Lucas S."/>
            <person name="Huang K."/>
            <person name="Goodstein D.M."/>
            <person name="Hawkins T."/>
            <person name="Plengvidhya V."/>
            <person name="Welker D."/>
            <person name="Hughes J."/>
            <person name="Goh Y."/>
            <person name="Benson A."/>
            <person name="Baldwin K."/>
            <person name="Lee J.H."/>
            <person name="Diaz-Muniz I."/>
            <person name="Dosti B."/>
            <person name="Smeianov V."/>
            <person name="Wechter W."/>
            <person name="Barabote R."/>
            <person name="Lorca G."/>
            <person name="Altermann E."/>
            <person name="Barrangou R."/>
            <person name="Ganesan B."/>
            <person name="Xie Y."/>
            <person name="Rawsthorne H."/>
            <person name="Tamir D."/>
            <person name="Parker C."/>
            <person name="Breidt F."/>
            <person name="Broadbent J."/>
            <person name="Hutkins R."/>
            <person name="O'Sullivan D."/>
            <person name="Steele J."/>
            <person name="Unlu G."/>
            <person name="Saier M."/>
            <person name="Klaenhammer T."/>
            <person name="Richardson P."/>
            <person name="Kozyavkin S."/>
            <person name="Weimer B."/>
            <person name="Mills D."/>
        </authorList>
    </citation>
    <scope>NUCLEOTIDE SEQUENCE [LARGE SCALE GENOMIC DNA]</scope>
    <source>
        <strain evidence="3">ATCC BAA-331 / PSU-1</strain>
    </source>
</reference>
<sequence>MKKINKSFYKQWWFWLVLVALAVIALLTVFTMVKNSESYQAGKYRVYQTKITSVKSNSYYTWLLKGTTSAPNGSKIIVTPYSQSNLNYGFTAGESVAGAGWAKVSNGKFSVVVDPIGITNSVDPKSGDKTKTSILAVTNYQKKWTSPEISKNILKKAGKFGYTTLVVNGAMSRYIKSLSSKKKTTSSSSSSSSTAASSSSSTEAFSSADYRSDITYDSLARNPDQYKGQKVVYTGEVVQVLEGDDETDLRVAINGDYDDIVYVAFDPSIMNGSHILENDKIQFYGKSKGDYTYKVTSGTKITVPLVIAKKINDQGLLLMIMVNDMETLDFSRVLFCTYE</sequence>
<evidence type="ECO:0000313" key="3">
    <source>
        <dbReference type="Proteomes" id="UP000000774"/>
    </source>
</evidence>
<protein>
    <submittedName>
        <fullName evidence="2">Uncharacterized protein</fullName>
    </submittedName>
</protein>
<dbReference type="EMBL" id="CP000411">
    <property type="protein sequence ID" value="ABJ56622.1"/>
    <property type="molecule type" value="Genomic_DNA"/>
</dbReference>
<proteinExistence type="predicted"/>
<keyword evidence="1" id="KW-1133">Transmembrane helix</keyword>
<dbReference type="HOGENOM" id="CLU_841542_0_0_9"/>
<dbReference type="Proteomes" id="UP000000774">
    <property type="component" value="Chromosome"/>
</dbReference>
<gene>
    <name evidence="2" type="ordered locus">OEOE_0686</name>
</gene>
<keyword evidence="3" id="KW-1185">Reference proteome</keyword>
<dbReference type="PATRIC" id="fig|203123.7.peg.694"/>